<protein>
    <recommendedName>
        <fullName evidence="4">Invasion protein IalB</fullName>
    </recommendedName>
</protein>
<name>A0A917V8R4_9HYPH</name>
<dbReference type="InterPro" id="IPR010642">
    <property type="entry name" value="Invasion_prot_B"/>
</dbReference>
<evidence type="ECO:0000313" key="2">
    <source>
        <dbReference type="EMBL" id="GGK50204.1"/>
    </source>
</evidence>
<dbReference type="Pfam" id="PF06776">
    <property type="entry name" value="IalB"/>
    <property type="match status" value="1"/>
</dbReference>
<keyword evidence="3" id="KW-1185">Reference proteome</keyword>
<evidence type="ECO:0000313" key="3">
    <source>
        <dbReference type="Proteomes" id="UP000600449"/>
    </source>
</evidence>
<dbReference type="EMBL" id="BMMF01000014">
    <property type="protein sequence ID" value="GGK50204.1"/>
    <property type="molecule type" value="Genomic_DNA"/>
</dbReference>
<organism evidence="2 3">
    <name type="scientific">Salinarimonas ramus</name>
    <dbReference type="NCBI Taxonomy" id="690164"/>
    <lineage>
        <taxon>Bacteria</taxon>
        <taxon>Pseudomonadati</taxon>
        <taxon>Pseudomonadota</taxon>
        <taxon>Alphaproteobacteria</taxon>
        <taxon>Hyphomicrobiales</taxon>
        <taxon>Salinarimonadaceae</taxon>
        <taxon>Salinarimonas</taxon>
    </lineage>
</organism>
<proteinExistence type="predicted"/>
<feature type="compositionally biased region" description="Basic and acidic residues" evidence="1">
    <location>
        <begin position="236"/>
        <end position="248"/>
    </location>
</feature>
<dbReference type="Proteomes" id="UP000600449">
    <property type="component" value="Unassembled WGS sequence"/>
</dbReference>
<evidence type="ECO:0000256" key="1">
    <source>
        <dbReference type="SAM" id="MobiDB-lite"/>
    </source>
</evidence>
<dbReference type="InterPro" id="IPR038696">
    <property type="entry name" value="IalB_sf"/>
</dbReference>
<evidence type="ECO:0008006" key="4">
    <source>
        <dbReference type="Google" id="ProtNLM"/>
    </source>
</evidence>
<feature type="region of interest" description="Disordered" evidence="1">
    <location>
        <begin position="236"/>
        <end position="256"/>
    </location>
</feature>
<reference evidence="2 3" key="1">
    <citation type="journal article" date="2014" name="Int. J. Syst. Evol. Microbiol.">
        <title>Complete genome sequence of Corynebacterium casei LMG S-19264T (=DSM 44701T), isolated from a smear-ripened cheese.</title>
        <authorList>
            <consortium name="US DOE Joint Genome Institute (JGI-PGF)"/>
            <person name="Walter F."/>
            <person name="Albersmeier A."/>
            <person name="Kalinowski J."/>
            <person name="Ruckert C."/>
        </authorList>
    </citation>
    <scope>NUCLEOTIDE SEQUENCE [LARGE SCALE GENOMIC DNA]</scope>
    <source>
        <strain evidence="2 3">CGMCC 1.9161</strain>
    </source>
</reference>
<gene>
    <name evidence="2" type="ORF">GCM10011322_41510</name>
</gene>
<dbReference type="Gene3D" id="2.60.40.1880">
    <property type="entry name" value="Invasion associated locus B (IalB) protein"/>
    <property type="match status" value="1"/>
</dbReference>
<dbReference type="AlphaFoldDB" id="A0A917V8R4"/>
<comment type="caution">
    <text evidence="2">The sequence shown here is derived from an EMBL/GenBank/DDBJ whole genome shotgun (WGS) entry which is preliminary data.</text>
</comment>
<accession>A0A917V8R4</accession>
<sequence>MSGPPGGADIPLARQFLPPDVKEDFRMSFSARYARKRGVTLATALAVAAGALAPLAASAQTAAPAQPGQPNVVPVVPEPSQTGWTKLCGQDQGSGAEICYTTRDFVSDQGQPVLAVAVYDIDAPEGQEDQLVARFLMPLGLLLQPGIRFAADQNAATNGAYAICFPNGCFAESEITQQVVDQMKAGANLNISVQNQNAQVVTFQVPLDGFTAGWDGDPIDPAELEAQQRRLQEELQRRSEELRQRLEQESGAAAPQ</sequence>